<feature type="transmembrane region" description="Helical" evidence="7">
    <location>
        <begin position="175"/>
        <end position="194"/>
    </location>
</feature>
<proteinExistence type="inferred from homology"/>
<gene>
    <name evidence="9" type="ORF">C2S53_011817</name>
</gene>
<dbReference type="SUPFAM" id="SSF144091">
    <property type="entry name" value="Rhomboid-like"/>
    <property type="match status" value="1"/>
</dbReference>
<name>A0AAD4P0Q7_PERFH</name>
<dbReference type="EMBL" id="SDAM02001842">
    <property type="protein sequence ID" value="KAH6821891.1"/>
    <property type="molecule type" value="Genomic_DNA"/>
</dbReference>
<feature type="transmembrane region" description="Helical" evidence="7">
    <location>
        <begin position="114"/>
        <end position="138"/>
    </location>
</feature>
<feature type="domain" description="Peptidase S54 rhomboid" evidence="8">
    <location>
        <begin position="157"/>
        <end position="300"/>
    </location>
</feature>
<evidence type="ECO:0000313" key="9">
    <source>
        <dbReference type="EMBL" id="KAH6821891.1"/>
    </source>
</evidence>
<dbReference type="PANTHER" id="PTHR43731">
    <property type="entry name" value="RHOMBOID PROTEASE"/>
    <property type="match status" value="1"/>
</dbReference>
<comment type="caution">
    <text evidence="9">The sequence shown here is derived from an EMBL/GenBank/DDBJ whole genome shotgun (WGS) entry which is preliminary data.</text>
</comment>
<keyword evidence="6 7" id="KW-0472">Membrane</keyword>
<dbReference type="GO" id="GO:0016020">
    <property type="term" value="C:membrane"/>
    <property type="evidence" value="ECO:0007669"/>
    <property type="project" value="UniProtKB-SubCell"/>
</dbReference>
<evidence type="ECO:0000256" key="1">
    <source>
        <dbReference type="ARBA" id="ARBA00004141"/>
    </source>
</evidence>
<dbReference type="AlphaFoldDB" id="A0AAD4P0Q7"/>
<dbReference type="GO" id="GO:0004252">
    <property type="term" value="F:serine-type endopeptidase activity"/>
    <property type="evidence" value="ECO:0007669"/>
    <property type="project" value="InterPro"/>
</dbReference>
<dbReference type="InterPro" id="IPR050925">
    <property type="entry name" value="Rhomboid_protease_S54"/>
</dbReference>
<dbReference type="Proteomes" id="UP001190926">
    <property type="component" value="Unassembled WGS sequence"/>
</dbReference>
<evidence type="ECO:0000256" key="2">
    <source>
        <dbReference type="ARBA" id="ARBA00009045"/>
    </source>
</evidence>
<reference evidence="9 10" key="1">
    <citation type="journal article" date="2021" name="Nat. Commun.">
        <title>Incipient diploidization of the medicinal plant Perilla within 10,000 years.</title>
        <authorList>
            <person name="Zhang Y."/>
            <person name="Shen Q."/>
            <person name="Leng L."/>
            <person name="Zhang D."/>
            <person name="Chen S."/>
            <person name="Shi Y."/>
            <person name="Ning Z."/>
            <person name="Chen S."/>
        </authorList>
    </citation>
    <scope>NUCLEOTIDE SEQUENCE [LARGE SCALE GENOMIC DNA]</scope>
    <source>
        <strain evidence="10">cv. PC099</strain>
    </source>
</reference>
<comment type="subcellular location">
    <subcellularLocation>
        <location evidence="1">Membrane</location>
        <topology evidence="1">Multi-pass membrane protein</topology>
    </subcellularLocation>
</comment>
<accession>A0AAD4P0Q7</accession>
<comment type="similarity">
    <text evidence="2">Belongs to the peptidase S54 family.</text>
</comment>
<evidence type="ECO:0000313" key="10">
    <source>
        <dbReference type="Proteomes" id="UP001190926"/>
    </source>
</evidence>
<organism evidence="9 10">
    <name type="scientific">Perilla frutescens var. hirtella</name>
    <name type="common">Perilla citriodora</name>
    <name type="synonym">Perilla setoyensis</name>
    <dbReference type="NCBI Taxonomy" id="608512"/>
    <lineage>
        <taxon>Eukaryota</taxon>
        <taxon>Viridiplantae</taxon>
        <taxon>Streptophyta</taxon>
        <taxon>Embryophyta</taxon>
        <taxon>Tracheophyta</taxon>
        <taxon>Spermatophyta</taxon>
        <taxon>Magnoliopsida</taxon>
        <taxon>eudicotyledons</taxon>
        <taxon>Gunneridae</taxon>
        <taxon>Pentapetalae</taxon>
        <taxon>asterids</taxon>
        <taxon>lamiids</taxon>
        <taxon>Lamiales</taxon>
        <taxon>Lamiaceae</taxon>
        <taxon>Nepetoideae</taxon>
        <taxon>Elsholtzieae</taxon>
        <taxon>Perilla</taxon>
    </lineage>
</organism>
<feature type="transmembrane region" description="Helical" evidence="7">
    <location>
        <begin position="201"/>
        <end position="220"/>
    </location>
</feature>
<keyword evidence="3 7" id="KW-0812">Transmembrane</keyword>
<dbReference type="Pfam" id="PF01694">
    <property type="entry name" value="Rhomboid"/>
    <property type="match status" value="1"/>
</dbReference>
<evidence type="ECO:0000256" key="3">
    <source>
        <dbReference type="ARBA" id="ARBA00022692"/>
    </source>
</evidence>
<dbReference type="InterPro" id="IPR022764">
    <property type="entry name" value="Peptidase_S54_rhomboid_dom"/>
</dbReference>
<sequence>MRKQLCVEVFSKITRNGSPKSSAFPKSTSNPFHQRSLSHYSTLSCSNFRKICSPNAVSGTMRNGGFPSFVLTRRFFSNALLKGGDKFPVTFRNRKFLHSFRSLDSGRRRSDSRWFTTGGVVGGLIMTNVAVFILWNVADIRFMMKNFMVMAHTIKSGRLHTVITSAFSHIDPFDLMGNIIGIYLFGTSIGRIFGPEYLLKLYLTGGIAASIFHLAYHVFIAPQPSESEIRRGFYGQNTPGLTASGALNAIMLLDIFLCPNPIPSILLGILVVSHDVRSVLQGNELVSGAAHLGGATVAALAWLQNRKGRFRRF</sequence>
<evidence type="ECO:0000256" key="4">
    <source>
        <dbReference type="ARBA" id="ARBA00022801"/>
    </source>
</evidence>
<protein>
    <recommendedName>
        <fullName evidence="8">Peptidase S54 rhomboid domain-containing protein</fullName>
    </recommendedName>
</protein>
<dbReference type="PANTHER" id="PTHR43731:SF14">
    <property type="entry name" value="PRESENILIN-ASSOCIATED RHOMBOID-LIKE PROTEIN, MITOCHONDRIAL"/>
    <property type="match status" value="1"/>
</dbReference>
<evidence type="ECO:0000259" key="8">
    <source>
        <dbReference type="Pfam" id="PF01694"/>
    </source>
</evidence>
<keyword evidence="10" id="KW-1185">Reference proteome</keyword>
<evidence type="ECO:0000256" key="7">
    <source>
        <dbReference type="SAM" id="Phobius"/>
    </source>
</evidence>
<dbReference type="InterPro" id="IPR035952">
    <property type="entry name" value="Rhomboid-like_sf"/>
</dbReference>
<evidence type="ECO:0000256" key="5">
    <source>
        <dbReference type="ARBA" id="ARBA00022989"/>
    </source>
</evidence>
<keyword evidence="4" id="KW-0378">Hydrolase</keyword>
<keyword evidence="5 7" id="KW-1133">Transmembrane helix</keyword>
<dbReference type="Gene3D" id="1.20.1540.10">
    <property type="entry name" value="Rhomboid-like"/>
    <property type="match status" value="1"/>
</dbReference>
<evidence type="ECO:0000256" key="6">
    <source>
        <dbReference type="ARBA" id="ARBA00023136"/>
    </source>
</evidence>